<dbReference type="Proteomes" id="UP000000211">
    <property type="component" value="Plasmid pTHEOS01"/>
</dbReference>
<evidence type="ECO:0000256" key="3">
    <source>
        <dbReference type="ARBA" id="ARBA00022679"/>
    </source>
</evidence>
<dbReference type="HOGENOM" id="CLU_1124110_0_0_0"/>
<dbReference type="Gene3D" id="3.90.550.10">
    <property type="entry name" value="Spore Coat Polysaccharide Biosynthesis Protein SpsA, Chain A"/>
    <property type="match status" value="1"/>
</dbReference>
<dbReference type="InterPro" id="IPR050834">
    <property type="entry name" value="Glycosyltransf_2"/>
</dbReference>
<evidence type="ECO:0000259" key="4">
    <source>
        <dbReference type="Pfam" id="PF00535"/>
    </source>
</evidence>
<dbReference type="GO" id="GO:0016757">
    <property type="term" value="F:glycosyltransferase activity"/>
    <property type="evidence" value="ECO:0007669"/>
    <property type="project" value="UniProtKB-KW"/>
</dbReference>
<dbReference type="PANTHER" id="PTHR43685">
    <property type="entry name" value="GLYCOSYLTRANSFERASE"/>
    <property type="match status" value="1"/>
</dbReference>
<dbReference type="InterPro" id="IPR029044">
    <property type="entry name" value="Nucleotide-diphossugar_trans"/>
</dbReference>
<keyword evidence="3 5" id="KW-0808">Transferase</keyword>
<evidence type="ECO:0000313" key="6">
    <source>
        <dbReference type="Proteomes" id="UP000000211"/>
    </source>
</evidence>
<evidence type="ECO:0000256" key="1">
    <source>
        <dbReference type="ARBA" id="ARBA00006739"/>
    </source>
</evidence>
<evidence type="ECO:0000313" key="5">
    <source>
        <dbReference type="EMBL" id="AFV77329.1"/>
    </source>
</evidence>
<name>K7R8F3_THEOS</name>
<comment type="similarity">
    <text evidence="1">Belongs to the glycosyltransferase 2 family.</text>
</comment>
<proteinExistence type="inferred from homology"/>
<dbReference type="KEGG" id="tos:Theos_2342"/>
<organism evidence="5 6">
    <name type="scientific">Thermus oshimai JL-2</name>
    <dbReference type="NCBI Taxonomy" id="751945"/>
    <lineage>
        <taxon>Bacteria</taxon>
        <taxon>Thermotogati</taxon>
        <taxon>Deinococcota</taxon>
        <taxon>Deinococci</taxon>
        <taxon>Thermales</taxon>
        <taxon>Thermaceae</taxon>
        <taxon>Thermus</taxon>
    </lineage>
</organism>
<gene>
    <name evidence="5" type="ORF">Theos_2342</name>
</gene>
<accession>K7R8F3</accession>
<dbReference type="SUPFAM" id="SSF53448">
    <property type="entry name" value="Nucleotide-diphospho-sugar transferases"/>
    <property type="match status" value="1"/>
</dbReference>
<dbReference type="PANTHER" id="PTHR43685:SF5">
    <property type="entry name" value="GLYCOSYLTRANSFERASE EPSE-RELATED"/>
    <property type="match status" value="1"/>
</dbReference>
<sequence length="238" mass="26480">MSGEPFFSVLIPTRGRPEFLARDLASLERQTLGAWEAWVVEDGAGEGLLVARSFLDPRVQGVRNRGQGQVAARNTGLALARGRYLLFLDDDDWLLDAAYLHRVRRAQEMGEALVYTGGLLFGPVETRLLEPGEVGPWLLKDNRLLASGTALPRAWMDRLGPLDEAMGHYWDWDLWLRVYRAGLPFRYLKGPGVGIGLHGGNQSLGREAERAFYLERLRAKHGLGPLALKNHAELAEGL</sequence>
<reference evidence="5 6" key="1">
    <citation type="journal article" date="2013" name="Genome Announc.">
        <title>Whole Genome Sequencing of Thermus oshimai JL-2 and Thermus thermophilus JL-18, Incomplete Denitrifiers from the United States Great Basin.</title>
        <authorList>
            <person name="Murugapiran S.K."/>
            <person name="Huntemann M."/>
            <person name="Wei C.L."/>
            <person name="Han J."/>
            <person name="Detter J.C."/>
            <person name="Han C.S."/>
            <person name="Erkkila T.H."/>
            <person name="Teshima H."/>
            <person name="Chen A."/>
            <person name="Kyrpides N."/>
            <person name="Mavrommatis K."/>
            <person name="Markowitz V."/>
            <person name="Szeto E."/>
            <person name="Ivanova N."/>
            <person name="Pagani I."/>
            <person name="Lam J."/>
            <person name="McDonald A.I."/>
            <person name="Dodsworth J.A."/>
            <person name="Pati A."/>
            <person name="Goodwin L."/>
            <person name="Peters L."/>
            <person name="Pitluck S."/>
            <person name="Woyke T."/>
            <person name="Hedlund B.P."/>
        </authorList>
    </citation>
    <scope>NUCLEOTIDE SEQUENCE</scope>
    <source>
        <strain evidence="5 6">JL-2</strain>
        <plasmid evidence="5">pTHEOS01</plasmid>
    </source>
</reference>
<dbReference type="PATRIC" id="fig|751945.3.peg.2282"/>
<dbReference type="OrthoDB" id="396512at2"/>
<keyword evidence="5" id="KW-0614">Plasmid</keyword>
<dbReference type="InterPro" id="IPR001173">
    <property type="entry name" value="Glyco_trans_2-like"/>
</dbReference>
<dbReference type="RefSeq" id="WP_015065326.1">
    <property type="nucleotide sequence ID" value="NC_019387.1"/>
</dbReference>
<evidence type="ECO:0000256" key="2">
    <source>
        <dbReference type="ARBA" id="ARBA00022676"/>
    </source>
</evidence>
<keyword evidence="6" id="KW-1185">Reference proteome</keyword>
<keyword evidence="2" id="KW-0328">Glycosyltransferase</keyword>
<dbReference type="AlphaFoldDB" id="K7R8F3"/>
<protein>
    <submittedName>
        <fullName evidence="5">Glycosyl transferase</fullName>
    </submittedName>
</protein>
<geneLocation type="plasmid" evidence="5 6">
    <name>pTHEOS01</name>
</geneLocation>
<dbReference type="Pfam" id="PF00535">
    <property type="entry name" value="Glycos_transf_2"/>
    <property type="match status" value="1"/>
</dbReference>
<dbReference type="EMBL" id="CP003250">
    <property type="protein sequence ID" value="AFV77329.1"/>
    <property type="molecule type" value="Genomic_DNA"/>
</dbReference>
<feature type="domain" description="Glycosyltransferase 2-like" evidence="4">
    <location>
        <begin position="8"/>
        <end position="116"/>
    </location>
</feature>